<evidence type="ECO:0008006" key="3">
    <source>
        <dbReference type="Google" id="ProtNLM"/>
    </source>
</evidence>
<dbReference type="Proteomes" id="UP001303046">
    <property type="component" value="Unassembled WGS sequence"/>
</dbReference>
<protein>
    <recommendedName>
        <fullName evidence="3">HAT C-terminal dimerisation domain-containing protein</fullName>
    </recommendedName>
</protein>
<evidence type="ECO:0000313" key="2">
    <source>
        <dbReference type="Proteomes" id="UP001303046"/>
    </source>
</evidence>
<proteinExistence type="predicted"/>
<reference evidence="1 2" key="1">
    <citation type="submission" date="2023-08" db="EMBL/GenBank/DDBJ databases">
        <title>A Necator americanus chromosomal reference genome.</title>
        <authorList>
            <person name="Ilik V."/>
            <person name="Petrzelkova K.J."/>
            <person name="Pardy F."/>
            <person name="Fuh T."/>
            <person name="Niatou-Singa F.S."/>
            <person name="Gouil Q."/>
            <person name="Baker L."/>
            <person name="Ritchie M.E."/>
            <person name="Jex A.R."/>
            <person name="Gazzola D."/>
            <person name="Li H."/>
            <person name="Toshio Fujiwara R."/>
            <person name="Zhan B."/>
            <person name="Aroian R.V."/>
            <person name="Pafco B."/>
            <person name="Schwarz E.M."/>
        </authorList>
    </citation>
    <scope>NUCLEOTIDE SEQUENCE [LARGE SCALE GENOMIC DNA]</scope>
    <source>
        <strain evidence="1 2">Aroian</strain>
        <tissue evidence="1">Whole animal</tissue>
    </source>
</reference>
<accession>A0ABR1DQ72</accession>
<dbReference type="EMBL" id="JAVFWL010000004">
    <property type="protein sequence ID" value="KAK6752592.1"/>
    <property type="molecule type" value="Genomic_DNA"/>
</dbReference>
<comment type="caution">
    <text evidence="1">The sequence shown here is derived from an EMBL/GenBank/DDBJ whole genome shotgun (WGS) entry which is preliminary data.</text>
</comment>
<organism evidence="1 2">
    <name type="scientific">Necator americanus</name>
    <name type="common">Human hookworm</name>
    <dbReference type="NCBI Taxonomy" id="51031"/>
    <lineage>
        <taxon>Eukaryota</taxon>
        <taxon>Metazoa</taxon>
        <taxon>Ecdysozoa</taxon>
        <taxon>Nematoda</taxon>
        <taxon>Chromadorea</taxon>
        <taxon>Rhabditida</taxon>
        <taxon>Rhabditina</taxon>
        <taxon>Rhabditomorpha</taxon>
        <taxon>Strongyloidea</taxon>
        <taxon>Ancylostomatidae</taxon>
        <taxon>Bunostominae</taxon>
        <taxon>Necator</taxon>
    </lineage>
</organism>
<sequence length="145" mass="16972">MMEAVKSSFQEASTNLGRVGLRLTKKKRIDVFRSSAFCHHPLSFLCSHLSDLMMLSLMALLDRKRTSDLKLLRHFDYPSDLSRLIFEHDLLQGFKECGEENLSPLKEVRFDVPVEYVEMWWSSYNELQYVTRYPFAAELVVNECV</sequence>
<name>A0ABR1DQ72_NECAM</name>
<keyword evidence="2" id="KW-1185">Reference proteome</keyword>
<gene>
    <name evidence="1" type="primary">Necator_chrIV.g17094</name>
    <name evidence="1" type="ORF">RB195_003796</name>
</gene>
<evidence type="ECO:0000313" key="1">
    <source>
        <dbReference type="EMBL" id="KAK6752592.1"/>
    </source>
</evidence>